<dbReference type="CDD" id="cd03230">
    <property type="entry name" value="ABC_DR_subfamily_A"/>
    <property type="match status" value="1"/>
</dbReference>
<dbReference type="EMBL" id="FNZK01000019">
    <property type="protein sequence ID" value="SEJ84837.1"/>
    <property type="molecule type" value="Genomic_DNA"/>
</dbReference>
<keyword evidence="1" id="KW-0547">Nucleotide-binding</keyword>
<dbReference type="SUPFAM" id="SSF52540">
    <property type="entry name" value="P-loop containing nucleoside triphosphate hydrolases"/>
    <property type="match status" value="2"/>
</dbReference>
<proteinExistence type="predicted"/>
<dbReference type="PANTHER" id="PTHR43038">
    <property type="entry name" value="ATP-BINDING CASSETTE, SUB-FAMILY H, MEMBER 1"/>
    <property type="match status" value="1"/>
</dbReference>
<dbReference type="InterPro" id="IPR017871">
    <property type="entry name" value="ABC_transporter-like_CS"/>
</dbReference>
<evidence type="ECO:0000313" key="4">
    <source>
        <dbReference type="EMBL" id="SEJ84837.1"/>
    </source>
</evidence>
<organism evidence="4 5">
    <name type="scientific">Propionispira arboris</name>
    <dbReference type="NCBI Taxonomy" id="84035"/>
    <lineage>
        <taxon>Bacteria</taxon>
        <taxon>Bacillati</taxon>
        <taxon>Bacillota</taxon>
        <taxon>Negativicutes</taxon>
        <taxon>Selenomonadales</taxon>
        <taxon>Selenomonadaceae</taxon>
        <taxon>Propionispira</taxon>
    </lineage>
</organism>
<dbReference type="GO" id="GO:0005524">
    <property type="term" value="F:ATP binding"/>
    <property type="evidence" value="ECO:0007669"/>
    <property type="project" value="UniProtKB-KW"/>
</dbReference>
<feature type="domain" description="ABC transporter" evidence="3">
    <location>
        <begin position="337"/>
        <end position="566"/>
    </location>
</feature>
<evidence type="ECO:0000259" key="3">
    <source>
        <dbReference type="PROSITE" id="PS50893"/>
    </source>
</evidence>
<dbReference type="InterPro" id="IPR027417">
    <property type="entry name" value="P-loop_NTPase"/>
</dbReference>
<keyword evidence="5" id="KW-1185">Reference proteome</keyword>
<dbReference type="STRING" id="84035.SAMN05660742_11986"/>
<sequence length="587" mass="65897">MTDAKIILAEHLTKEFPIHRSTRKITALHEVDFSVLKGTLTALIGPDGAGKTTLMRLIAGLMEPSAGQLLVLGMKTQGNEQNIQNRISYMPQRFGLYEDLTIQENMNLYADLHGIDKNVREERFSHLLEMTGLKNFTERQAGKLSGGMKQKLGLACTLVRSPELLLLDEPTVGVDPLSRRELWEILQQLVKEEALSVFVSTAYMEEAALCQEVLVMNAGRLLKRGTPADLCSIAKGRCYKAWPKANMPTRILQTMLLDDKEHVVDAVPEGGAVRFIQQNEKEKPRPELNAEPVEERLEDGFMILLHQDKRKHEKNSLSKKNKIFFSGEYSLSEKVDIEVRDLVRKFGDFTAVANTSFQVHAGEVFGLLGPNGAGKTTTFRMLCGLLPITSGFLRVAGVDLRTARTQARANIGYVAQKFSLYGNLSVRENLLFYGGAYGMASKRLKRRMEEVLEEFQLNGQEDKAAGELPGGFKQRLSMAVALLHEPKILFLDEPTSGIDPLARRDFWRQITVLAAKGTTIIITTHFMEEAEYCDRIMIQDQGKLLAIGAPQEIREKVGTKEAGMNEVFIKIIENARERKRLGEKYDR</sequence>
<protein>
    <submittedName>
        <fullName evidence="4">ABC-2 type transport system ATP-binding protein</fullName>
    </submittedName>
</protein>
<dbReference type="SMART" id="SM00382">
    <property type="entry name" value="AAA"/>
    <property type="match status" value="2"/>
</dbReference>
<dbReference type="InterPro" id="IPR003593">
    <property type="entry name" value="AAA+_ATPase"/>
</dbReference>
<dbReference type="AlphaFoldDB" id="A0A1H7C8F0"/>
<dbReference type="RefSeq" id="WP_091834256.1">
    <property type="nucleotide sequence ID" value="NZ_FNZK01000019.1"/>
</dbReference>
<dbReference type="GO" id="GO:0016887">
    <property type="term" value="F:ATP hydrolysis activity"/>
    <property type="evidence" value="ECO:0007669"/>
    <property type="project" value="InterPro"/>
</dbReference>
<dbReference type="PROSITE" id="PS00211">
    <property type="entry name" value="ABC_TRANSPORTER_1"/>
    <property type="match status" value="1"/>
</dbReference>
<reference evidence="4 5" key="1">
    <citation type="submission" date="2016-10" db="EMBL/GenBank/DDBJ databases">
        <authorList>
            <person name="de Groot N.N."/>
        </authorList>
    </citation>
    <scope>NUCLEOTIDE SEQUENCE [LARGE SCALE GENOMIC DNA]</scope>
    <source>
        <strain evidence="4 5">DSM 2179</strain>
    </source>
</reference>
<dbReference type="PROSITE" id="PS50893">
    <property type="entry name" value="ABC_TRANSPORTER_2"/>
    <property type="match status" value="2"/>
</dbReference>
<dbReference type="InterPro" id="IPR003439">
    <property type="entry name" value="ABC_transporter-like_ATP-bd"/>
</dbReference>
<evidence type="ECO:0000313" key="5">
    <source>
        <dbReference type="Proteomes" id="UP000199662"/>
    </source>
</evidence>
<dbReference type="Pfam" id="PF00005">
    <property type="entry name" value="ABC_tran"/>
    <property type="match status" value="2"/>
</dbReference>
<dbReference type="Proteomes" id="UP000199662">
    <property type="component" value="Unassembled WGS sequence"/>
</dbReference>
<dbReference type="Gene3D" id="3.40.50.300">
    <property type="entry name" value="P-loop containing nucleotide triphosphate hydrolases"/>
    <property type="match status" value="2"/>
</dbReference>
<evidence type="ECO:0000256" key="2">
    <source>
        <dbReference type="ARBA" id="ARBA00022840"/>
    </source>
</evidence>
<keyword evidence="2 4" id="KW-0067">ATP-binding</keyword>
<accession>A0A1H7C8F0</accession>
<dbReference type="PANTHER" id="PTHR43038:SF3">
    <property type="entry name" value="ABC TRANSPORTER G FAMILY MEMBER 20 ISOFORM X1"/>
    <property type="match status" value="1"/>
</dbReference>
<evidence type="ECO:0000256" key="1">
    <source>
        <dbReference type="ARBA" id="ARBA00022741"/>
    </source>
</evidence>
<name>A0A1H7C8F0_9FIRM</name>
<gene>
    <name evidence="4" type="ORF">SAMN05660742_11986</name>
</gene>
<feature type="domain" description="ABC transporter" evidence="3">
    <location>
        <begin position="7"/>
        <end position="243"/>
    </location>
</feature>